<dbReference type="Proteomes" id="UP000237631">
    <property type="component" value="Unassembled WGS sequence"/>
</dbReference>
<feature type="compositionally biased region" description="Acidic residues" evidence="1">
    <location>
        <begin position="128"/>
        <end position="142"/>
    </location>
</feature>
<name>A0A2S6BWE5_9PEZI</name>
<comment type="caution">
    <text evidence="2">The sequence shown here is derived from an EMBL/GenBank/DDBJ whole genome shotgun (WGS) entry which is preliminary data.</text>
</comment>
<feature type="region of interest" description="Disordered" evidence="1">
    <location>
        <begin position="1"/>
        <end position="25"/>
    </location>
</feature>
<accession>A0A2S6BWE5</accession>
<feature type="compositionally biased region" description="Basic and acidic residues" evidence="1">
    <location>
        <begin position="177"/>
        <end position="186"/>
    </location>
</feature>
<reference evidence="3" key="1">
    <citation type="journal article" date="2017" name="bioRxiv">
        <title>Conservation of a gene cluster reveals novel cercosporin biosynthetic mechanisms and extends production to the genus Colletotrichum.</title>
        <authorList>
            <person name="de Jonge R."/>
            <person name="Ebert M.K."/>
            <person name="Huitt-Roehl C.R."/>
            <person name="Pal P."/>
            <person name="Suttle J.C."/>
            <person name="Spanner R.E."/>
            <person name="Neubauer J.D."/>
            <person name="Jurick W.M.II."/>
            <person name="Stott K.A."/>
            <person name="Secor G.A."/>
            <person name="Thomma B.P.H.J."/>
            <person name="Van de Peer Y."/>
            <person name="Townsend C.A."/>
            <person name="Bolton M.D."/>
        </authorList>
    </citation>
    <scope>NUCLEOTIDE SEQUENCE [LARGE SCALE GENOMIC DNA]</scope>
    <source>
        <strain evidence="3">CBS538.71</strain>
    </source>
</reference>
<feature type="compositionally biased region" description="Basic and acidic residues" evidence="1">
    <location>
        <begin position="81"/>
        <end position="120"/>
    </location>
</feature>
<evidence type="ECO:0000313" key="3">
    <source>
        <dbReference type="Proteomes" id="UP000237631"/>
    </source>
</evidence>
<proteinExistence type="predicted"/>
<sequence length="186" mass="21075">MSRSNPPPPSPNPRNNNTSNPKPLSIQEALAKANRERFANLTHTGLSRTAPHPSNPRNPPFAFVNPQDVEQVEATNFWRAGESRDGQDGEFFRERRRQEQKRKEEAKSAADEKKEKENASAEKNVQNEVDEQVDDVDDEGELQPEPASPKPEKKEVNEWKFLNEIEAGLPPRRRSAARRDTDSNVG</sequence>
<dbReference type="EMBL" id="PNEN01001737">
    <property type="protein sequence ID" value="PPJ51824.1"/>
    <property type="molecule type" value="Genomic_DNA"/>
</dbReference>
<feature type="region of interest" description="Disordered" evidence="1">
    <location>
        <begin position="38"/>
        <end position="186"/>
    </location>
</feature>
<dbReference type="OrthoDB" id="10579111at2759"/>
<keyword evidence="3" id="KW-1185">Reference proteome</keyword>
<organism evidence="2 3">
    <name type="scientific">Cercospora berteroae</name>
    <dbReference type="NCBI Taxonomy" id="357750"/>
    <lineage>
        <taxon>Eukaryota</taxon>
        <taxon>Fungi</taxon>
        <taxon>Dikarya</taxon>
        <taxon>Ascomycota</taxon>
        <taxon>Pezizomycotina</taxon>
        <taxon>Dothideomycetes</taxon>
        <taxon>Dothideomycetidae</taxon>
        <taxon>Mycosphaerellales</taxon>
        <taxon>Mycosphaerellaceae</taxon>
        <taxon>Cercospora</taxon>
    </lineage>
</organism>
<evidence type="ECO:0000256" key="1">
    <source>
        <dbReference type="SAM" id="MobiDB-lite"/>
    </source>
</evidence>
<feature type="compositionally biased region" description="Pro residues" evidence="1">
    <location>
        <begin position="1"/>
        <end position="12"/>
    </location>
</feature>
<feature type="compositionally biased region" description="Basic and acidic residues" evidence="1">
    <location>
        <begin position="150"/>
        <end position="163"/>
    </location>
</feature>
<protein>
    <submittedName>
        <fullName evidence="2">Uncharacterized protein</fullName>
    </submittedName>
</protein>
<dbReference type="AlphaFoldDB" id="A0A2S6BWE5"/>
<gene>
    <name evidence="2" type="ORF">CBER1_09771</name>
</gene>
<evidence type="ECO:0000313" key="2">
    <source>
        <dbReference type="EMBL" id="PPJ51824.1"/>
    </source>
</evidence>